<dbReference type="InterPro" id="IPR000847">
    <property type="entry name" value="LysR_HTH_N"/>
</dbReference>
<evidence type="ECO:0000256" key="3">
    <source>
        <dbReference type="ARBA" id="ARBA00023125"/>
    </source>
</evidence>
<keyword evidence="2" id="KW-0805">Transcription regulation</keyword>
<evidence type="ECO:0000256" key="1">
    <source>
        <dbReference type="ARBA" id="ARBA00009437"/>
    </source>
</evidence>
<dbReference type="Gene3D" id="3.40.190.10">
    <property type="entry name" value="Periplasmic binding protein-like II"/>
    <property type="match status" value="2"/>
</dbReference>
<evidence type="ECO:0000256" key="4">
    <source>
        <dbReference type="ARBA" id="ARBA00023163"/>
    </source>
</evidence>
<evidence type="ECO:0000313" key="8">
    <source>
        <dbReference type="Proteomes" id="UP000270216"/>
    </source>
</evidence>
<dbReference type="PANTHER" id="PTHR30419:SF8">
    <property type="entry name" value="NITROGEN ASSIMILATION TRANSCRIPTIONAL ACTIVATOR-RELATED"/>
    <property type="match status" value="1"/>
</dbReference>
<dbReference type="OrthoDB" id="9814165at2"/>
<comment type="similarity">
    <text evidence="1">Belongs to the LysR transcriptional regulatory family.</text>
</comment>
<dbReference type="Pfam" id="PF03466">
    <property type="entry name" value="LysR_substrate"/>
    <property type="match status" value="1"/>
</dbReference>
<evidence type="ECO:0000259" key="5">
    <source>
        <dbReference type="PROSITE" id="PS50931"/>
    </source>
</evidence>
<dbReference type="GO" id="GO:0003700">
    <property type="term" value="F:DNA-binding transcription factor activity"/>
    <property type="evidence" value="ECO:0007669"/>
    <property type="project" value="InterPro"/>
</dbReference>
<reference evidence="6 8" key="1">
    <citation type="submission" date="2018-12" db="EMBL/GenBank/DDBJ databases">
        <title>Whole genome sequence of a Pandoraea apista isolate from a patient with cystic fibrosis.</title>
        <authorList>
            <person name="Kenna D.T."/>
            <person name="Turton J.F."/>
        </authorList>
    </citation>
    <scope>NUCLEOTIDE SEQUENCE [LARGE SCALE GENOMIC DNA]</scope>
    <source>
        <strain evidence="6 8">Pa13324</strain>
    </source>
</reference>
<dbReference type="InterPro" id="IPR050950">
    <property type="entry name" value="HTH-type_LysR_regulators"/>
</dbReference>
<dbReference type="GO" id="GO:0045893">
    <property type="term" value="P:positive regulation of DNA-templated transcription"/>
    <property type="evidence" value="ECO:0007669"/>
    <property type="project" value="InterPro"/>
</dbReference>
<organism evidence="7 9">
    <name type="scientific">Pandoraea apista</name>
    <dbReference type="NCBI Taxonomy" id="93218"/>
    <lineage>
        <taxon>Bacteria</taxon>
        <taxon>Pseudomonadati</taxon>
        <taxon>Pseudomonadota</taxon>
        <taxon>Betaproteobacteria</taxon>
        <taxon>Burkholderiales</taxon>
        <taxon>Burkholderiaceae</taxon>
        <taxon>Pandoraea</taxon>
    </lineage>
</organism>
<dbReference type="InterPro" id="IPR012787">
    <property type="entry name" value="TF_PcaQ"/>
</dbReference>
<dbReference type="RefSeq" id="WP_042114797.1">
    <property type="nucleotide sequence ID" value="NZ_CABPSX010000007.1"/>
</dbReference>
<protein>
    <submittedName>
        <fullName evidence="7">LysR family transcriptional regulator</fullName>
    </submittedName>
    <submittedName>
        <fullName evidence="6">Pca operon transcription factor PcaQ</fullName>
    </submittedName>
</protein>
<dbReference type="InterPro" id="IPR036390">
    <property type="entry name" value="WH_DNA-bd_sf"/>
</dbReference>
<dbReference type="NCBIfam" id="TIGR02424">
    <property type="entry name" value="TF_pcaQ"/>
    <property type="match status" value="1"/>
</dbReference>
<dbReference type="Proteomes" id="UP000270216">
    <property type="component" value="Unassembled WGS sequence"/>
</dbReference>
<dbReference type="AlphaFoldDB" id="A0A0B5F6Q9"/>
<proteinExistence type="inferred from homology"/>
<feature type="domain" description="HTH lysR-type" evidence="5">
    <location>
        <begin position="10"/>
        <end position="67"/>
    </location>
</feature>
<dbReference type="Proteomes" id="UP000364291">
    <property type="component" value="Unassembled WGS sequence"/>
</dbReference>
<evidence type="ECO:0000313" key="7">
    <source>
        <dbReference type="EMBL" id="VVG72649.1"/>
    </source>
</evidence>
<dbReference type="GO" id="GO:0019619">
    <property type="term" value="P:3,4-dihydroxybenzoate catabolic process"/>
    <property type="evidence" value="ECO:0007669"/>
    <property type="project" value="InterPro"/>
</dbReference>
<dbReference type="Pfam" id="PF00126">
    <property type="entry name" value="HTH_1"/>
    <property type="match status" value="1"/>
</dbReference>
<dbReference type="SUPFAM" id="SSF46785">
    <property type="entry name" value="Winged helix' DNA-binding domain"/>
    <property type="match status" value="1"/>
</dbReference>
<keyword evidence="4" id="KW-0804">Transcription</keyword>
<dbReference type="Gene3D" id="1.10.10.10">
    <property type="entry name" value="Winged helix-like DNA-binding domain superfamily/Winged helix DNA-binding domain"/>
    <property type="match status" value="1"/>
</dbReference>
<dbReference type="EMBL" id="RWHX01000006">
    <property type="protein sequence ID" value="RSK84369.1"/>
    <property type="molecule type" value="Genomic_DNA"/>
</dbReference>
<keyword evidence="8" id="KW-1185">Reference proteome</keyword>
<dbReference type="InterPro" id="IPR005119">
    <property type="entry name" value="LysR_subst-bd"/>
</dbReference>
<name>A0A0B5F6Q9_9BURK</name>
<evidence type="ECO:0000313" key="9">
    <source>
        <dbReference type="Proteomes" id="UP000364291"/>
    </source>
</evidence>
<dbReference type="PRINTS" id="PR00039">
    <property type="entry name" value="HTHLYSR"/>
</dbReference>
<dbReference type="STRING" id="93218.XM39_14195"/>
<keyword evidence="3" id="KW-0238">DNA-binding</keyword>
<dbReference type="GO" id="GO:0003677">
    <property type="term" value="F:DNA binding"/>
    <property type="evidence" value="ECO:0007669"/>
    <property type="project" value="UniProtKB-KW"/>
</dbReference>
<dbReference type="EMBL" id="CABPSX010000007">
    <property type="protein sequence ID" value="VVG72649.1"/>
    <property type="molecule type" value="Genomic_DNA"/>
</dbReference>
<evidence type="ECO:0000256" key="2">
    <source>
        <dbReference type="ARBA" id="ARBA00023015"/>
    </source>
</evidence>
<dbReference type="SUPFAM" id="SSF53850">
    <property type="entry name" value="Periplasmic binding protein-like II"/>
    <property type="match status" value="1"/>
</dbReference>
<dbReference type="InterPro" id="IPR036388">
    <property type="entry name" value="WH-like_DNA-bd_sf"/>
</dbReference>
<gene>
    <name evidence="6" type="primary">pcaQ</name>
    <name evidence="6" type="ORF">EJE83_05700</name>
    <name evidence="7" type="ORF">PAP18089_03645</name>
</gene>
<dbReference type="GeneID" id="47016092"/>
<dbReference type="GO" id="GO:0005829">
    <property type="term" value="C:cytosol"/>
    <property type="evidence" value="ECO:0007669"/>
    <property type="project" value="TreeGrafter"/>
</dbReference>
<reference evidence="7 9" key="2">
    <citation type="submission" date="2019-08" db="EMBL/GenBank/DDBJ databases">
        <authorList>
            <person name="Peeters C."/>
        </authorList>
    </citation>
    <scope>NUCLEOTIDE SEQUENCE [LARGE SCALE GENOMIC DNA]</scope>
    <source>
        <strain evidence="7 9">LMG 18089</strain>
    </source>
</reference>
<dbReference type="PROSITE" id="PS50931">
    <property type="entry name" value="HTH_LYSR"/>
    <property type="match status" value="1"/>
</dbReference>
<dbReference type="KEGG" id="papi:SG18_14000"/>
<sequence>MERHLLDGRIKLRHLQCLLAVAQHGSLQRAAEALSITQPAVSKTIAELEGLLGVRLFDRGRNGARPTAQAELFLRHAGASVSALRQGIDVLSRAVGQTGGVIEIAVLPTLAAAMMPSVLETFRREWPGIVVQVHTGANQQLLTQLKSGEMTLALGRMSDPEGMAGLTFEHLCATPLCVVVRPEHPLVQQRSVSMGDLAGHHVILPPHGTILRHTADSFLRAHGVGTLDDYSELLSMSLARAMTLRDDVVWIASEITVQDDLADGVLCALPFATKGTEESIGILWRNDTVPTPPEQTLISAMREAARVRYGVPGLR</sequence>
<dbReference type="PANTHER" id="PTHR30419">
    <property type="entry name" value="HTH-TYPE TRANSCRIPTIONAL REGULATOR YBHD"/>
    <property type="match status" value="1"/>
</dbReference>
<accession>A0A0B5F6Q9</accession>
<evidence type="ECO:0000313" key="6">
    <source>
        <dbReference type="EMBL" id="RSK84369.1"/>
    </source>
</evidence>